<dbReference type="SUPFAM" id="SSF53098">
    <property type="entry name" value="Ribonuclease H-like"/>
    <property type="match status" value="1"/>
</dbReference>
<keyword evidence="5" id="KW-1185">Reference proteome</keyword>
<dbReference type="Gene3D" id="2.170.260.10">
    <property type="entry name" value="paz domain"/>
    <property type="match status" value="1"/>
</dbReference>
<feature type="domain" description="PAZ" evidence="2">
    <location>
        <begin position="68"/>
        <end position="174"/>
    </location>
</feature>
<dbReference type="OMA" id="EGGLKLC"/>
<dbReference type="Pfam" id="PF02171">
    <property type="entry name" value="Piwi"/>
    <property type="match status" value="1"/>
</dbReference>
<dbReference type="CDD" id="cd04658">
    <property type="entry name" value="Piwi_piwi-like_Euk"/>
    <property type="match status" value="1"/>
</dbReference>
<dbReference type="OrthoDB" id="445936at2759"/>
<evidence type="ECO:0000259" key="3">
    <source>
        <dbReference type="PROSITE" id="PS50822"/>
    </source>
</evidence>
<dbReference type="EMBL" id="CCKQ01018294">
    <property type="protein sequence ID" value="CDW90249.1"/>
    <property type="molecule type" value="Genomic_DNA"/>
</dbReference>
<organism evidence="4 5">
    <name type="scientific">Stylonychia lemnae</name>
    <name type="common">Ciliate</name>
    <dbReference type="NCBI Taxonomy" id="5949"/>
    <lineage>
        <taxon>Eukaryota</taxon>
        <taxon>Sar</taxon>
        <taxon>Alveolata</taxon>
        <taxon>Ciliophora</taxon>
        <taxon>Intramacronucleata</taxon>
        <taxon>Spirotrichea</taxon>
        <taxon>Stichotrichia</taxon>
        <taxon>Sporadotrichida</taxon>
        <taxon>Oxytrichidae</taxon>
        <taxon>Stylonychinae</taxon>
        <taxon>Stylonychia</taxon>
    </lineage>
</organism>
<dbReference type="Gene3D" id="3.30.420.10">
    <property type="entry name" value="Ribonuclease H-like superfamily/Ribonuclease H"/>
    <property type="match status" value="1"/>
</dbReference>
<dbReference type="InterPro" id="IPR003165">
    <property type="entry name" value="Piwi"/>
</dbReference>
<dbReference type="Pfam" id="PF02170">
    <property type="entry name" value="PAZ"/>
    <property type="match status" value="1"/>
</dbReference>
<evidence type="ECO:0000256" key="1">
    <source>
        <dbReference type="RuleBase" id="RU361178"/>
    </source>
</evidence>
<dbReference type="PROSITE" id="PS50821">
    <property type="entry name" value="PAZ"/>
    <property type="match status" value="1"/>
</dbReference>
<dbReference type="Proteomes" id="UP000039865">
    <property type="component" value="Unassembled WGS sequence"/>
</dbReference>
<accession>A0A078B765</accession>
<feature type="domain" description="Piwi" evidence="3">
    <location>
        <begin position="344"/>
        <end position="641"/>
    </location>
</feature>
<reference evidence="4 5" key="1">
    <citation type="submission" date="2014-06" db="EMBL/GenBank/DDBJ databases">
        <authorList>
            <person name="Swart Estienne"/>
        </authorList>
    </citation>
    <scope>NUCLEOTIDE SEQUENCE [LARGE SCALE GENOMIC DNA]</scope>
    <source>
        <strain evidence="4 5">130c</strain>
    </source>
</reference>
<evidence type="ECO:0000313" key="5">
    <source>
        <dbReference type="Proteomes" id="UP000039865"/>
    </source>
</evidence>
<dbReference type="InterPro" id="IPR012337">
    <property type="entry name" value="RNaseH-like_sf"/>
</dbReference>
<comment type="similarity">
    <text evidence="1">Belongs to the argonaute family.</text>
</comment>
<dbReference type="CDD" id="cd02845">
    <property type="entry name" value="PAZ_piwi_like"/>
    <property type="match status" value="1"/>
</dbReference>
<proteinExistence type="inferred from homology"/>
<dbReference type="AlphaFoldDB" id="A0A078B765"/>
<name>A0A078B765_STYLE</name>
<dbReference type="PANTHER" id="PTHR22891">
    <property type="entry name" value="EUKARYOTIC TRANSLATION INITIATION FACTOR 2C"/>
    <property type="match status" value="1"/>
</dbReference>
<gene>
    <name evidence="4" type="primary">Contig17283.g18405</name>
    <name evidence="4" type="ORF">STYLEM_19390</name>
</gene>
<protein>
    <submittedName>
        <fullName evidence="4">Macronuclear development protein 1</fullName>
    </submittedName>
</protein>
<dbReference type="Gene3D" id="3.40.50.2300">
    <property type="match status" value="1"/>
</dbReference>
<dbReference type="PROSITE" id="PS50822">
    <property type="entry name" value="PIWI"/>
    <property type="match status" value="1"/>
</dbReference>
<dbReference type="SUPFAM" id="SSF101690">
    <property type="entry name" value="PAZ domain"/>
    <property type="match status" value="1"/>
</dbReference>
<sequence length="657" mass="75688">MLTKKSKMTQTQKLLMMILTMTQRQFGQNQQIKMTLKVWPGFYSAMQKLESGPLLLLDLTNKVVRKDKVLTTIQDMESRNCSHDQIQDVIKNSIVVTSYGQAKKTYRIDRVDFEKTPQSTFLMGKEEKEITFGEYYQQRYQVRIHEPNQPLLISISERTGIELALIPELCEMTGLTDSQRSNFPLMKDLNQILHKDARTRINEATELINQFQNQTKVKKVIDQWNINFEPQPYQVEGQRIIGGEILMGKSQGGNRKAFSVDCKPQDFDRNIQQEMYSQIQIKNWGIFFQKYHQKEADIFVRELLACVQTFNYNASKPALIQIQGQGYQAWESMLRQKLNPEVQFAVIIAPGNKGKSEVYDQIKKILTQTLPVPSQVVLASTLSKGRNIRSIVNKILIQINAKLGGEPWALSDMPFLRKPTMIVGYDIHHKKRQKSLLAICVTINQQANRYWSKVYEQSGEMDEIVKGLDKVFIEAMEAFKLHNKVYPQQIIIYRDGVGESQKKVVISQEIDQIQKALLELKQNDSSKFIFVMVNKRVKARFMLDNGGGRLDNAQPGTVIDHSVTPNNTYDFFLISQACKQGVASPSHYTILFDNINSNAEDIIKLTYRLCYLYFNFSGPVKIPAPVKYADKLAKMMGERGNLKPHKHYEEIKGLYYI</sequence>
<dbReference type="SMART" id="SM00949">
    <property type="entry name" value="PAZ"/>
    <property type="match status" value="1"/>
</dbReference>
<evidence type="ECO:0000259" key="2">
    <source>
        <dbReference type="PROSITE" id="PS50821"/>
    </source>
</evidence>
<dbReference type="InterPro" id="IPR003100">
    <property type="entry name" value="PAZ_dom"/>
</dbReference>
<dbReference type="InterPro" id="IPR036397">
    <property type="entry name" value="RNaseH_sf"/>
</dbReference>
<dbReference type="GO" id="GO:0003723">
    <property type="term" value="F:RNA binding"/>
    <property type="evidence" value="ECO:0007669"/>
    <property type="project" value="InterPro"/>
</dbReference>
<dbReference type="InParanoid" id="A0A078B765"/>
<evidence type="ECO:0000313" key="4">
    <source>
        <dbReference type="EMBL" id="CDW90249.1"/>
    </source>
</evidence>
<dbReference type="SMART" id="SM00950">
    <property type="entry name" value="Piwi"/>
    <property type="match status" value="1"/>
</dbReference>
<dbReference type="InterPro" id="IPR036085">
    <property type="entry name" value="PAZ_dom_sf"/>
</dbReference>